<comment type="caution">
    <text evidence="1">The sequence shown here is derived from an EMBL/GenBank/DDBJ whole genome shotgun (WGS) entry which is preliminary data.</text>
</comment>
<keyword evidence="2" id="KW-1185">Reference proteome</keyword>
<dbReference type="EMBL" id="JAPHNI010000325">
    <property type="protein sequence ID" value="KAJ8112426.1"/>
    <property type="molecule type" value="Genomic_DNA"/>
</dbReference>
<dbReference type="Proteomes" id="UP001153331">
    <property type="component" value="Unassembled WGS sequence"/>
</dbReference>
<sequence>MAEQDPISKSIPGRRIPMRVLVLGLPRTNTASLISALRRLDYNPYTMRSLVTNPDHIPAWQKAANSTQRAPGLPLPINDILSDYDALADLPGCILAPQLIAAYPDAKVILTTRRYETWERSMQESIWVLFTWRLFELCRVLGVSQMAPLIRLLHTLFGVHNGNQYGGNATRRAYEAHNEKVRELVSRDKLLEIDAEDESGWNELCVFLGREKPEGVEYPRLKEDTAMRAGLEQTWYSMVRYLLSMVLFQGLVLVGVALAYAYADNLRDIRDQLILKPLREYLDK</sequence>
<organism evidence="1 2">
    <name type="scientific">Boeremia exigua</name>
    <dbReference type="NCBI Taxonomy" id="749465"/>
    <lineage>
        <taxon>Eukaryota</taxon>
        <taxon>Fungi</taxon>
        <taxon>Dikarya</taxon>
        <taxon>Ascomycota</taxon>
        <taxon>Pezizomycotina</taxon>
        <taxon>Dothideomycetes</taxon>
        <taxon>Pleosporomycetidae</taxon>
        <taxon>Pleosporales</taxon>
        <taxon>Pleosporineae</taxon>
        <taxon>Didymellaceae</taxon>
        <taxon>Boeremia</taxon>
    </lineage>
</organism>
<name>A0ACC2IB39_9PLEO</name>
<evidence type="ECO:0000313" key="1">
    <source>
        <dbReference type="EMBL" id="KAJ8112426.1"/>
    </source>
</evidence>
<reference evidence="1" key="1">
    <citation type="submission" date="2022-11" db="EMBL/GenBank/DDBJ databases">
        <title>Genome Sequence of Boeremia exigua.</title>
        <authorList>
            <person name="Buettner E."/>
        </authorList>
    </citation>
    <scope>NUCLEOTIDE SEQUENCE</scope>
    <source>
        <strain evidence="1">CU02</strain>
    </source>
</reference>
<proteinExistence type="predicted"/>
<protein>
    <submittedName>
        <fullName evidence="1">Uncharacterized protein</fullName>
    </submittedName>
</protein>
<accession>A0ACC2IB39</accession>
<evidence type="ECO:0000313" key="2">
    <source>
        <dbReference type="Proteomes" id="UP001153331"/>
    </source>
</evidence>
<gene>
    <name evidence="1" type="ORF">OPT61_g5200</name>
</gene>